<gene>
    <name evidence="3" type="ORF">GCM10009668_33030</name>
</gene>
<keyword evidence="4" id="KW-1185">Reference proteome</keyword>
<feature type="domain" description="Arc-like DNA binding" evidence="2">
    <location>
        <begin position="43"/>
        <end position="76"/>
    </location>
</feature>
<dbReference type="Pfam" id="PF03869">
    <property type="entry name" value="Arc"/>
    <property type="match status" value="1"/>
</dbReference>
<dbReference type="InterPro" id="IPR005569">
    <property type="entry name" value="Arc_DNA-bd_dom"/>
</dbReference>
<organism evidence="3 4">
    <name type="scientific">Nocardioides dubius</name>
    <dbReference type="NCBI Taxonomy" id="317019"/>
    <lineage>
        <taxon>Bacteria</taxon>
        <taxon>Bacillati</taxon>
        <taxon>Actinomycetota</taxon>
        <taxon>Actinomycetes</taxon>
        <taxon>Propionibacteriales</taxon>
        <taxon>Nocardioidaceae</taxon>
        <taxon>Nocardioides</taxon>
    </lineage>
</organism>
<evidence type="ECO:0000313" key="3">
    <source>
        <dbReference type="EMBL" id="GAA1109900.1"/>
    </source>
</evidence>
<evidence type="ECO:0000256" key="1">
    <source>
        <dbReference type="SAM" id="MobiDB-lite"/>
    </source>
</evidence>
<proteinExistence type="predicted"/>
<dbReference type="NCBIfam" id="NF041551">
    <property type="entry name" value="YlcI_YnfO_N"/>
    <property type="match status" value="1"/>
</dbReference>
<evidence type="ECO:0000313" key="4">
    <source>
        <dbReference type="Proteomes" id="UP001501581"/>
    </source>
</evidence>
<evidence type="ECO:0000259" key="2">
    <source>
        <dbReference type="Pfam" id="PF03869"/>
    </source>
</evidence>
<reference evidence="4" key="1">
    <citation type="journal article" date="2019" name="Int. J. Syst. Evol. Microbiol.">
        <title>The Global Catalogue of Microorganisms (GCM) 10K type strain sequencing project: providing services to taxonomists for standard genome sequencing and annotation.</title>
        <authorList>
            <consortium name="The Broad Institute Genomics Platform"/>
            <consortium name="The Broad Institute Genome Sequencing Center for Infectious Disease"/>
            <person name="Wu L."/>
            <person name="Ma J."/>
        </authorList>
    </citation>
    <scope>NUCLEOTIDE SEQUENCE [LARGE SCALE GENOMIC DNA]</scope>
    <source>
        <strain evidence="4">JCM 13008</strain>
    </source>
</reference>
<dbReference type="InterPro" id="IPR010985">
    <property type="entry name" value="Ribbon_hlx_hlx"/>
</dbReference>
<dbReference type="EMBL" id="BAAALG010000012">
    <property type="protein sequence ID" value="GAA1109900.1"/>
    <property type="molecule type" value="Genomic_DNA"/>
</dbReference>
<feature type="region of interest" description="Disordered" evidence="1">
    <location>
        <begin position="1"/>
        <end position="33"/>
    </location>
</feature>
<dbReference type="SUPFAM" id="SSF47598">
    <property type="entry name" value="Ribbon-helix-helix"/>
    <property type="match status" value="1"/>
</dbReference>
<accession>A0ABP4ELX8</accession>
<name>A0ABP4ELX8_9ACTN</name>
<protein>
    <recommendedName>
        <fullName evidence="2">Arc-like DNA binding domain-containing protein</fullName>
    </recommendedName>
</protein>
<dbReference type="Proteomes" id="UP001501581">
    <property type="component" value="Unassembled WGS sequence"/>
</dbReference>
<dbReference type="Gene3D" id="1.10.1220.10">
    <property type="entry name" value="Met repressor-like"/>
    <property type="match status" value="1"/>
</dbReference>
<dbReference type="InterPro" id="IPR013321">
    <property type="entry name" value="Arc_rbn_hlx_hlx"/>
</dbReference>
<sequence length="80" mass="9277">MSSDPMPRMTPDEENAYYADPEHQRPTGAPIRRKARMGAPVPIRFPEELLAEVKRRAEADDRSVSSWIRRAVERELQRTT</sequence>
<comment type="caution">
    <text evidence="3">The sequence shown here is derived from an EMBL/GenBank/DDBJ whole genome shotgun (WGS) entry which is preliminary data.</text>
</comment>